<evidence type="ECO:0000256" key="8">
    <source>
        <dbReference type="ARBA" id="ARBA00022832"/>
    </source>
</evidence>
<gene>
    <name evidence="17" type="ORF">DSTB1V02_LOCUS1775</name>
</gene>
<evidence type="ECO:0000256" key="7">
    <source>
        <dbReference type="ARBA" id="ARBA00022824"/>
    </source>
</evidence>
<evidence type="ECO:0000256" key="2">
    <source>
        <dbReference type="ARBA" id="ARBA00005194"/>
    </source>
</evidence>
<dbReference type="PANTHER" id="PTHR10556:SF28">
    <property type="entry name" value="VERY-LONG-CHAIN ENOYL-COA REDUCTASE"/>
    <property type="match status" value="1"/>
</dbReference>
<dbReference type="InterPro" id="IPR049127">
    <property type="entry name" value="TECR-like_N"/>
</dbReference>
<dbReference type="EC" id="1.3.1.93" evidence="4"/>
<dbReference type="CDD" id="cd01801">
    <property type="entry name" value="Ubl_TECR_like"/>
    <property type="match status" value="1"/>
</dbReference>
<keyword evidence="18" id="KW-1185">Reference proteome</keyword>
<evidence type="ECO:0000259" key="16">
    <source>
        <dbReference type="PROSITE" id="PS50053"/>
    </source>
</evidence>
<dbReference type="Gene3D" id="3.10.20.90">
    <property type="entry name" value="Phosphatidylinositol 3-kinase Catalytic Subunit, Chain A, domain 1"/>
    <property type="match status" value="1"/>
</dbReference>
<dbReference type="InterPro" id="IPR000626">
    <property type="entry name" value="Ubiquitin-like_dom"/>
</dbReference>
<comment type="similarity">
    <text evidence="3">Belongs to the steroid 5-alpha reductase family.</text>
</comment>
<dbReference type="InterPro" id="IPR001104">
    <property type="entry name" value="3-oxo-5_a-steroid_4-DH_C"/>
</dbReference>
<evidence type="ECO:0000256" key="3">
    <source>
        <dbReference type="ARBA" id="ARBA00007742"/>
    </source>
</evidence>
<sequence length="303" mass="35035">MELEILSSTNEKQILQFKNVAAKNTVRELKERIHSEKPHLYLDRQEIRLAKRGKGLDEKKTLEELGILSGTKLFLKDLGPQVGYRTVFLAEYAGPLFIYLIFYMRPSLIYNAELAAKFPVTTTMNIAAGCWCGHYLKRLWESVFVHRFSHATMPIKNLFRNCSYYWGFAAYVAYYVNHPLFTSPAMSQVMLFLGTFLFCELGNLSIHMALRDLRPPGTKVRKIPQPTLNPFTLLFNYVSCPNYTYEFGAWLSFSLMTQCFPALLFTAAGMYQMTQWALGKQRAYKKDFPNYPRGRTSILPFIL</sequence>
<evidence type="ECO:0000256" key="10">
    <source>
        <dbReference type="ARBA" id="ARBA00022989"/>
    </source>
</evidence>
<dbReference type="PANTHER" id="PTHR10556">
    <property type="entry name" value="3-OXO-5-ALPHA-STEROID 4-DEHYDROGENASE"/>
    <property type="match status" value="1"/>
</dbReference>
<dbReference type="Proteomes" id="UP000677054">
    <property type="component" value="Unassembled WGS sequence"/>
</dbReference>
<keyword evidence="11" id="KW-0560">Oxidoreductase</keyword>
<dbReference type="EMBL" id="CAJPEV010000178">
    <property type="protein sequence ID" value="CAG0881875.1"/>
    <property type="molecule type" value="Genomic_DNA"/>
</dbReference>
<keyword evidence="10 15" id="KW-1133">Transmembrane helix</keyword>
<evidence type="ECO:0000256" key="4">
    <source>
        <dbReference type="ARBA" id="ARBA00012530"/>
    </source>
</evidence>
<dbReference type="Pfam" id="PF21696">
    <property type="entry name" value="TECR_N"/>
    <property type="match status" value="1"/>
</dbReference>
<dbReference type="Pfam" id="PF02544">
    <property type="entry name" value="Steroid_dh"/>
    <property type="match status" value="1"/>
</dbReference>
<dbReference type="PROSITE" id="PS50244">
    <property type="entry name" value="S5A_REDUCTASE"/>
    <property type="match status" value="1"/>
</dbReference>
<evidence type="ECO:0000256" key="15">
    <source>
        <dbReference type="SAM" id="Phobius"/>
    </source>
</evidence>
<dbReference type="GO" id="GO:0102758">
    <property type="term" value="F:very-long-chain enoyl-CoA reductase activity"/>
    <property type="evidence" value="ECO:0007669"/>
    <property type="project" value="UniProtKB-EC"/>
</dbReference>
<comment type="subcellular location">
    <subcellularLocation>
        <location evidence="1">Endoplasmic reticulum membrane</location>
        <topology evidence="1">Multi-pass membrane protein</topology>
    </subcellularLocation>
</comment>
<dbReference type="FunFam" id="3.10.20.90:FF:000131">
    <property type="entry name" value="trans-2,3-enoyl-CoA reductase-like"/>
    <property type="match status" value="1"/>
</dbReference>
<evidence type="ECO:0000256" key="9">
    <source>
        <dbReference type="ARBA" id="ARBA00022857"/>
    </source>
</evidence>
<evidence type="ECO:0000256" key="12">
    <source>
        <dbReference type="ARBA" id="ARBA00023098"/>
    </source>
</evidence>
<evidence type="ECO:0000256" key="11">
    <source>
        <dbReference type="ARBA" id="ARBA00023002"/>
    </source>
</evidence>
<dbReference type="InterPro" id="IPR039357">
    <property type="entry name" value="SRD5A/TECR"/>
</dbReference>
<protein>
    <recommendedName>
        <fullName evidence="4">very-long-chain enoyl-CoA reductase</fullName>
        <ecNumber evidence="4">1.3.1.93</ecNumber>
    </recommendedName>
</protein>
<evidence type="ECO:0000256" key="1">
    <source>
        <dbReference type="ARBA" id="ARBA00004477"/>
    </source>
</evidence>
<keyword evidence="6 15" id="KW-0812">Transmembrane</keyword>
<dbReference type="InterPro" id="IPR029071">
    <property type="entry name" value="Ubiquitin-like_domsf"/>
</dbReference>
<name>A0A7R8X2W6_9CRUS</name>
<dbReference type="GO" id="GO:0042761">
    <property type="term" value="P:very long-chain fatty acid biosynthetic process"/>
    <property type="evidence" value="ECO:0007669"/>
    <property type="project" value="TreeGrafter"/>
</dbReference>
<dbReference type="SUPFAM" id="SSF54236">
    <property type="entry name" value="Ubiquitin-like"/>
    <property type="match status" value="1"/>
</dbReference>
<dbReference type="GO" id="GO:0005789">
    <property type="term" value="C:endoplasmic reticulum membrane"/>
    <property type="evidence" value="ECO:0007669"/>
    <property type="project" value="UniProtKB-SubCell"/>
</dbReference>
<keyword evidence="5" id="KW-0444">Lipid biosynthesis</keyword>
<dbReference type="AlphaFoldDB" id="A0A7R8X2W6"/>
<feature type="transmembrane region" description="Helical" evidence="15">
    <location>
        <begin position="188"/>
        <end position="206"/>
    </location>
</feature>
<accession>A0A7R8X2W6</accession>
<evidence type="ECO:0000256" key="14">
    <source>
        <dbReference type="ARBA" id="ARBA00023160"/>
    </source>
</evidence>
<feature type="transmembrane region" description="Helical" evidence="15">
    <location>
        <begin position="157"/>
        <end position="176"/>
    </location>
</feature>
<feature type="domain" description="Ubiquitin-like" evidence="16">
    <location>
        <begin position="19"/>
        <end position="75"/>
    </location>
</feature>
<reference evidence="17" key="1">
    <citation type="submission" date="2020-11" db="EMBL/GenBank/DDBJ databases">
        <authorList>
            <person name="Tran Van P."/>
        </authorList>
    </citation>
    <scope>NUCLEOTIDE SEQUENCE</scope>
</reference>
<evidence type="ECO:0000313" key="17">
    <source>
        <dbReference type="EMBL" id="CAD7241795.1"/>
    </source>
</evidence>
<dbReference type="OrthoDB" id="540503at2759"/>
<proteinExistence type="inferred from homology"/>
<evidence type="ECO:0000256" key="6">
    <source>
        <dbReference type="ARBA" id="ARBA00022692"/>
    </source>
</evidence>
<evidence type="ECO:0000256" key="13">
    <source>
        <dbReference type="ARBA" id="ARBA00023136"/>
    </source>
</evidence>
<feature type="transmembrane region" description="Helical" evidence="15">
    <location>
        <begin position="82"/>
        <end position="102"/>
    </location>
</feature>
<keyword evidence="14" id="KW-0275">Fatty acid biosynthesis</keyword>
<keyword evidence="9" id="KW-0521">NADP</keyword>
<feature type="transmembrane region" description="Helical" evidence="15">
    <location>
        <begin position="114"/>
        <end position="136"/>
    </location>
</feature>
<dbReference type="EMBL" id="LR899695">
    <property type="protein sequence ID" value="CAD7241795.1"/>
    <property type="molecule type" value="Genomic_DNA"/>
</dbReference>
<keyword evidence="13 15" id="KW-0472">Membrane</keyword>
<keyword evidence="12" id="KW-0443">Lipid metabolism</keyword>
<evidence type="ECO:0000313" key="18">
    <source>
        <dbReference type="Proteomes" id="UP000677054"/>
    </source>
</evidence>
<dbReference type="PROSITE" id="PS50053">
    <property type="entry name" value="UBIQUITIN_2"/>
    <property type="match status" value="1"/>
</dbReference>
<evidence type="ECO:0000256" key="5">
    <source>
        <dbReference type="ARBA" id="ARBA00022516"/>
    </source>
</evidence>
<keyword evidence="7" id="KW-0256">Endoplasmic reticulum</keyword>
<keyword evidence="8" id="KW-0276">Fatty acid metabolism</keyword>
<comment type="pathway">
    <text evidence="2">Lipid metabolism; fatty acid biosynthesis.</text>
</comment>
<feature type="transmembrane region" description="Helical" evidence="15">
    <location>
        <begin position="250"/>
        <end position="271"/>
    </location>
</feature>
<organism evidence="17">
    <name type="scientific">Darwinula stevensoni</name>
    <dbReference type="NCBI Taxonomy" id="69355"/>
    <lineage>
        <taxon>Eukaryota</taxon>
        <taxon>Metazoa</taxon>
        <taxon>Ecdysozoa</taxon>
        <taxon>Arthropoda</taxon>
        <taxon>Crustacea</taxon>
        <taxon>Oligostraca</taxon>
        <taxon>Ostracoda</taxon>
        <taxon>Podocopa</taxon>
        <taxon>Podocopida</taxon>
        <taxon>Darwinulocopina</taxon>
        <taxon>Darwinuloidea</taxon>
        <taxon>Darwinulidae</taxon>
        <taxon>Darwinula</taxon>
    </lineage>
</organism>